<protein>
    <recommendedName>
        <fullName evidence="7">Cilia- and flagella-associated protein 45</fullName>
    </recommendedName>
</protein>
<dbReference type="VEuPathDB" id="FungiDB:AeMF1_003855"/>
<keyword evidence="12" id="KW-1185">Reference proteome</keyword>
<evidence type="ECO:0000256" key="5">
    <source>
        <dbReference type="ARBA" id="ARBA00023273"/>
    </source>
</evidence>
<keyword evidence="4" id="KW-0969">Cilium</keyword>
<evidence type="ECO:0000256" key="4">
    <source>
        <dbReference type="ARBA" id="ARBA00023069"/>
    </source>
</evidence>
<evidence type="ECO:0000313" key="12">
    <source>
        <dbReference type="Proteomes" id="UP000481153"/>
    </source>
</evidence>
<comment type="caution">
    <text evidence="11">The sequence shown here is derived from an EMBL/GenBank/DDBJ whole genome shotgun (WGS) entry which is preliminary data.</text>
</comment>
<gene>
    <name evidence="11" type="ORF">Ae201684_018167</name>
</gene>
<dbReference type="EMBL" id="VJMJ01000324">
    <property type="protein sequence ID" value="KAF0722776.1"/>
    <property type="molecule type" value="Genomic_DNA"/>
</dbReference>
<reference evidence="11 12" key="1">
    <citation type="submission" date="2019-07" db="EMBL/GenBank/DDBJ databases">
        <title>Genomics analysis of Aphanomyces spp. identifies a new class of oomycete effector associated with host adaptation.</title>
        <authorList>
            <person name="Gaulin E."/>
        </authorList>
    </citation>
    <scope>NUCLEOTIDE SEQUENCE [LARGE SCALE GENOMIC DNA]</scope>
    <source>
        <strain evidence="11 12">ATCC 201684</strain>
    </source>
</reference>
<feature type="domain" description="Trichohyalin-plectin-homology" evidence="10">
    <location>
        <begin position="242"/>
        <end position="586"/>
    </location>
</feature>
<feature type="region of interest" description="Disordered" evidence="9">
    <location>
        <begin position="105"/>
        <end position="159"/>
    </location>
</feature>
<comment type="similarity">
    <text evidence="6">Belongs to the CFAP45 family.</text>
</comment>
<keyword evidence="3 8" id="KW-0175">Coiled coil</keyword>
<dbReference type="AlphaFoldDB" id="A0A6G0W7K0"/>
<dbReference type="Pfam" id="PF13868">
    <property type="entry name" value="TPH"/>
    <property type="match status" value="1"/>
</dbReference>
<dbReference type="GO" id="GO:0031514">
    <property type="term" value="C:motile cilium"/>
    <property type="evidence" value="ECO:0007669"/>
    <property type="project" value="UniProtKB-SubCell"/>
</dbReference>
<evidence type="ECO:0000256" key="8">
    <source>
        <dbReference type="SAM" id="Coils"/>
    </source>
</evidence>
<dbReference type="InterPro" id="IPR033253">
    <property type="entry name" value="CFAP45"/>
</dbReference>
<evidence type="ECO:0000259" key="10">
    <source>
        <dbReference type="Pfam" id="PF13868"/>
    </source>
</evidence>
<feature type="compositionally biased region" description="Polar residues" evidence="9">
    <location>
        <begin position="76"/>
        <end position="89"/>
    </location>
</feature>
<evidence type="ECO:0000256" key="3">
    <source>
        <dbReference type="ARBA" id="ARBA00023054"/>
    </source>
</evidence>
<keyword evidence="5" id="KW-0966">Cell projection</keyword>
<evidence type="ECO:0000256" key="2">
    <source>
        <dbReference type="ARBA" id="ARBA00022846"/>
    </source>
</evidence>
<evidence type="ECO:0000256" key="1">
    <source>
        <dbReference type="ARBA" id="ARBA00004230"/>
    </source>
</evidence>
<evidence type="ECO:0000313" key="11">
    <source>
        <dbReference type="EMBL" id="KAF0722776.1"/>
    </source>
</evidence>
<feature type="coiled-coil region" evidence="8">
    <location>
        <begin position="485"/>
        <end position="526"/>
    </location>
</feature>
<dbReference type="InterPro" id="IPR043597">
    <property type="entry name" value="TPH_dom"/>
</dbReference>
<proteinExistence type="inferred from homology"/>
<dbReference type="PANTHER" id="PTHR15504">
    <property type="entry name" value="NASOPHARYNGEAL EPITHELIUM SPECIFIC PROTEIN 1"/>
    <property type="match status" value="1"/>
</dbReference>
<name>A0A6G0W7K0_9STRA</name>
<comment type="subcellular location">
    <subcellularLocation>
        <location evidence="1">Cell projection</location>
        <location evidence="1">Cilium</location>
        <location evidence="1">Flagellum</location>
    </subcellularLocation>
</comment>
<dbReference type="PANTHER" id="PTHR15504:SF0">
    <property type="entry name" value="CILIA- AND FLAGELLA-ASSOCIATED PROTEIN 45"/>
    <property type="match status" value="1"/>
</dbReference>
<organism evidence="11 12">
    <name type="scientific">Aphanomyces euteiches</name>
    <dbReference type="NCBI Taxonomy" id="100861"/>
    <lineage>
        <taxon>Eukaryota</taxon>
        <taxon>Sar</taxon>
        <taxon>Stramenopiles</taxon>
        <taxon>Oomycota</taxon>
        <taxon>Saprolegniomycetes</taxon>
        <taxon>Saprolegniales</taxon>
        <taxon>Verrucalvaceae</taxon>
        <taxon>Aphanomyces</taxon>
    </lineage>
</organism>
<evidence type="ECO:0000256" key="6">
    <source>
        <dbReference type="ARBA" id="ARBA00034116"/>
    </source>
</evidence>
<dbReference type="Proteomes" id="UP000481153">
    <property type="component" value="Unassembled WGS sequence"/>
</dbReference>
<keyword evidence="2" id="KW-0282">Flagellum</keyword>
<sequence>MDMFFLLSVLPRTVPSDEIDRLCHPAWNLRLGNAPWKTFGRRSPVETDILYLRQQLRCCSCHRQASDVVMESLSSRSFGANTASSQRSNPSRKYRRLAAKESCDDTLFGSKRTQGSRDGGGNRSRQAGRDIVNGSSNQEAEAPKPKAQTKVRPTEVSTVLPTDEHARIRNETRILTDTDIEEIAAKKESDAENLRMHAKARKQHMMERAAEAAKRAPKSEIELIVEAEKEEIRKRAAILKDQAHDSVKLMKTLGARAAAFTIRDQQINRKKQLEAEEDIQNEKINVMMEIDRLEGLMRQEAVAEEKRLKRLHDRKVLEEQIQERRAAKEREQKLIEKEGDEMLEKIRQAQKEEEMREKDKHARAQKSMDEVVKFNEAAMKKKAEQARLIALEEEKVVEYQRKKAEDARLREEEEARKRQDAELRCAKLRSTQEKAANEKAQLDELRAKRAVEARERAAREADVAHERKLKKEADELRMSRQAQAMHRQRSKIQEAMQQKKEYENIIAQVEQDKRQFQEREDELSKKRAAHRIALQKQIEEKQRVAKDTFARVQLEGKALKEEYAQELAKLERIRIQEVAELEAAGVNPSYLSEMKALDIAKARDC</sequence>
<evidence type="ECO:0000256" key="9">
    <source>
        <dbReference type="SAM" id="MobiDB-lite"/>
    </source>
</evidence>
<feature type="coiled-coil region" evidence="8">
    <location>
        <begin position="314"/>
        <end position="455"/>
    </location>
</feature>
<accession>A0A6G0W7K0</accession>
<feature type="region of interest" description="Disordered" evidence="9">
    <location>
        <begin position="76"/>
        <end position="95"/>
    </location>
</feature>
<evidence type="ECO:0000256" key="7">
    <source>
        <dbReference type="ARBA" id="ARBA00034142"/>
    </source>
</evidence>